<name>J9BL73_WUCBA</name>
<protein>
    <submittedName>
        <fullName evidence="1">Uncharacterized protein</fullName>
    </submittedName>
</protein>
<evidence type="ECO:0000313" key="2">
    <source>
        <dbReference type="Proteomes" id="UP000004810"/>
    </source>
</evidence>
<gene>
    <name evidence="1" type="ORF">WUBG_00850</name>
</gene>
<proteinExistence type="predicted"/>
<dbReference type="EMBL" id="ADBV01000168">
    <property type="protein sequence ID" value="EJW88240.1"/>
    <property type="molecule type" value="Genomic_DNA"/>
</dbReference>
<dbReference type="Proteomes" id="UP000004810">
    <property type="component" value="Unassembled WGS sequence"/>
</dbReference>
<accession>J9BL73</accession>
<comment type="caution">
    <text evidence="1">The sequence shown here is derived from an EMBL/GenBank/DDBJ whole genome shotgun (WGS) entry which is preliminary data.</text>
</comment>
<reference evidence="2" key="1">
    <citation type="submission" date="2012-08" db="EMBL/GenBank/DDBJ databases">
        <title>The Genome Sequence of Wuchereria bancrofti.</title>
        <authorList>
            <person name="Nutman T.B."/>
            <person name="Fink D.L."/>
            <person name="Russ C."/>
            <person name="Young S."/>
            <person name="Zeng Q."/>
            <person name="Koehrsen M."/>
            <person name="Alvarado L."/>
            <person name="Berlin A."/>
            <person name="Chapman S.B."/>
            <person name="Chen Z."/>
            <person name="Freedman E."/>
            <person name="Gellesch M."/>
            <person name="Goldberg J."/>
            <person name="Griggs A."/>
            <person name="Gujja S."/>
            <person name="Heilman E.R."/>
            <person name="Heiman D."/>
            <person name="Hepburn T."/>
            <person name="Howarth C."/>
            <person name="Jen D."/>
            <person name="Larson L."/>
            <person name="Lewis B."/>
            <person name="Mehta T."/>
            <person name="Park D."/>
            <person name="Pearson M."/>
            <person name="Roberts A."/>
            <person name="Saif S."/>
            <person name="Shea T."/>
            <person name="Shenoy N."/>
            <person name="Sisk P."/>
            <person name="Stolte C."/>
            <person name="Sykes S."/>
            <person name="Walk T."/>
            <person name="White J."/>
            <person name="Yandava C."/>
            <person name="Haas B."/>
            <person name="Henn M.R."/>
            <person name="Nusbaum C."/>
            <person name="Birren B."/>
        </authorList>
    </citation>
    <scope>NUCLEOTIDE SEQUENCE [LARGE SCALE GENOMIC DNA]</scope>
    <source>
        <strain evidence="2">NA</strain>
    </source>
</reference>
<evidence type="ECO:0000313" key="1">
    <source>
        <dbReference type="EMBL" id="EJW88240.1"/>
    </source>
</evidence>
<organism evidence="1 2">
    <name type="scientific">Wuchereria bancrofti</name>
    <dbReference type="NCBI Taxonomy" id="6293"/>
    <lineage>
        <taxon>Eukaryota</taxon>
        <taxon>Metazoa</taxon>
        <taxon>Ecdysozoa</taxon>
        <taxon>Nematoda</taxon>
        <taxon>Chromadorea</taxon>
        <taxon>Rhabditida</taxon>
        <taxon>Spirurina</taxon>
        <taxon>Spiruromorpha</taxon>
        <taxon>Filarioidea</taxon>
        <taxon>Onchocercidae</taxon>
        <taxon>Wuchereria</taxon>
    </lineage>
</organism>
<dbReference type="AlphaFoldDB" id="J9BL73"/>
<sequence>MSTPPTCNSKMTPEKYQEKSFTSIIYIERNEKHFHHALLKARDIPIISTASSLSIHSPHDYPENPLALPYRQTTTLPLPNREPFVFISIIPMSSISLPPTLSALFAFSCGLTISRDLSSALQGS</sequence>